<gene>
    <name evidence="3" type="primary">adaB</name>
    <name evidence="3" type="ORF">PAECIP111802_01318</name>
</gene>
<feature type="domain" description="Methylated-DNA-[protein]-cysteine S-methyltransferase DNA binding" evidence="1">
    <location>
        <begin position="91"/>
        <end position="170"/>
    </location>
</feature>
<evidence type="ECO:0000313" key="4">
    <source>
        <dbReference type="Proteomes" id="UP000730618"/>
    </source>
</evidence>
<dbReference type="NCBIfam" id="TIGR00589">
    <property type="entry name" value="ogt"/>
    <property type="match status" value="1"/>
</dbReference>
<sequence length="182" mass="20635">MEQTSDPIMYWTSFVHEPWQMFMAATTNGLCFVGSANQPFEELEKWANNRLPGYRLVQDDEKMQTYAAQFAEYFEGRRTDFTLPLDLVGTPFHRSVWNAVYDIGYGRTYTYTDIAQRIRKPESVRAVGAAIGANPVLIVVPCHRVIGKNGKLTGYRGGLEMKAGLLQLEKDCSLSQFSIAYD</sequence>
<dbReference type="Pfam" id="PF02870">
    <property type="entry name" value="Methyltransf_1N"/>
    <property type="match status" value="1"/>
</dbReference>
<dbReference type="EC" id="2.1.1.63" evidence="3"/>
<proteinExistence type="predicted"/>
<dbReference type="InterPro" id="IPR008332">
    <property type="entry name" value="MethylG_MeTrfase_N"/>
</dbReference>
<dbReference type="CDD" id="cd06445">
    <property type="entry name" value="ATase"/>
    <property type="match status" value="1"/>
</dbReference>
<dbReference type="PANTHER" id="PTHR10815">
    <property type="entry name" value="METHYLATED-DNA--PROTEIN-CYSTEINE METHYLTRANSFERASE"/>
    <property type="match status" value="1"/>
</dbReference>
<evidence type="ECO:0000259" key="2">
    <source>
        <dbReference type="Pfam" id="PF02870"/>
    </source>
</evidence>
<keyword evidence="3" id="KW-0808">Transferase</keyword>
<dbReference type="Pfam" id="PF01035">
    <property type="entry name" value="DNA_binding_1"/>
    <property type="match status" value="1"/>
</dbReference>
<dbReference type="PROSITE" id="PS00374">
    <property type="entry name" value="MGMT"/>
    <property type="match status" value="1"/>
</dbReference>
<feature type="domain" description="Methylguanine DNA methyltransferase ribonuclease-like" evidence="2">
    <location>
        <begin position="9"/>
        <end position="87"/>
    </location>
</feature>
<dbReference type="Proteomes" id="UP000730618">
    <property type="component" value="Unassembled WGS sequence"/>
</dbReference>
<dbReference type="EMBL" id="CAJVCE010000003">
    <property type="protein sequence ID" value="CAG7627098.1"/>
    <property type="molecule type" value="Genomic_DNA"/>
</dbReference>
<evidence type="ECO:0000313" key="3">
    <source>
        <dbReference type="EMBL" id="CAG7627098.1"/>
    </source>
</evidence>
<keyword evidence="4" id="KW-1185">Reference proteome</keyword>
<reference evidence="3 4" key="1">
    <citation type="submission" date="2021-06" db="EMBL/GenBank/DDBJ databases">
        <authorList>
            <person name="Criscuolo A."/>
        </authorList>
    </citation>
    <scope>NUCLEOTIDE SEQUENCE [LARGE SCALE GENOMIC DNA]</scope>
    <source>
        <strain evidence="4">CIP 111802</strain>
    </source>
</reference>
<dbReference type="GO" id="GO:0032259">
    <property type="term" value="P:methylation"/>
    <property type="evidence" value="ECO:0007669"/>
    <property type="project" value="UniProtKB-KW"/>
</dbReference>
<evidence type="ECO:0000259" key="1">
    <source>
        <dbReference type="Pfam" id="PF01035"/>
    </source>
</evidence>
<dbReference type="PANTHER" id="PTHR10815:SF12">
    <property type="entry name" value="METHYLATED-DNA--PROTEIN-CYSTEINE METHYLTRANSFERASE, INDUCIBLE"/>
    <property type="match status" value="1"/>
</dbReference>
<organism evidence="3 4">
    <name type="scientific">Paenibacillus allorhizosphaerae</name>
    <dbReference type="NCBI Taxonomy" id="2849866"/>
    <lineage>
        <taxon>Bacteria</taxon>
        <taxon>Bacillati</taxon>
        <taxon>Bacillota</taxon>
        <taxon>Bacilli</taxon>
        <taxon>Bacillales</taxon>
        <taxon>Paenibacillaceae</taxon>
        <taxon>Paenibacillus</taxon>
    </lineage>
</organism>
<name>A0ABM8VDC7_9BACL</name>
<protein>
    <submittedName>
        <fullName evidence="3">Methylated-DNA--protein-cysteine methyltransferase, inducible</fullName>
        <ecNumber evidence="3">2.1.1.63</ecNumber>
    </submittedName>
</protein>
<comment type="caution">
    <text evidence="3">The sequence shown here is derived from an EMBL/GenBank/DDBJ whole genome shotgun (WGS) entry which is preliminary data.</text>
</comment>
<dbReference type="GO" id="GO:0003908">
    <property type="term" value="F:methylated-DNA-[protein]-cysteine S-methyltransferase activity"/>
    <property type="evidence" value="ECO:0007669"/>
    <property type="project" value="UniProtKB-EC"/>
</dbReference>
<dbReference type="InterPro" id="IPR001497">
    <property type="entry name" value="MethylDNA_cys_MeTrfase_AS"/>
</dbReference>
<keyword evidence="3" id="KW-0489">Methyltransferase</keyword>
<accession>A0ABM8VDC7</accession>
<dbReference type="InterPro" id="IPR014048">
    <property type="entry name" value="MethylDNA_cys_MeTrfase_DNA-bd"/>
</dbReference>